<evidence type="ECO:0000259" key="2">
    <source>
        <dbReference type="PROSITE" id="PS51782"/>
    </source>
</evidence>
<accession>A0A2R8BUE0</accession>
<sequence>MKFLFGMVAGLAAVVAVLTLGFRGVDMAQDRAGDEDAEQGDAVAPVSTAEVQPKEGSTVPAPQAERTPGTDNFDQPDTPAATLQQDRNVAAVPDNRSEATSMASEASTAGEEVSSPSRAAVAPAPDDTVVTMDPVAELDEAAAVLSDPGPADAPSIDLLRIERDGTAIVSGNAPPNAEVEVLLDDTPIERTQVDGSGSFAMILSLPPASAPQILSIRSRDRSAEARGTQTFIVEPATLDQPEMAEAPRAIRPPTAPEDRAPDPPDTSETDDVAALAEESFGTNAPAGVDTPGIARDPEPRSESPEAAAAPEAPVRPTALDAVEGATPDVAGERGGGMGNPSGVGAPQASSDGLQVPTSDPPLPASDQPESPAAPRVLALAGRSLEIVQDDIATPTLSIDTISYQSEGNVVLGGRAPGNAPVRVYLDGRPLDARRTEADGQWRVSLPVLEERAYTLRVDQLAEDGTVAARAETPFKPESQADLDRLAGEISDGIRRVTVQPGFTLWAIAERNYGDGLDFVRVFEANAEKIRDPDLIFPGQIFTVPD</sequence>
<name>A0A2R8BUE0_9RHOB</name>
<dbReference type="RefSeq" id="WP_108893634.1">
    <property type="nucleotide sequence ID" value="NZ_ONZF01000003.1"/>
</dbReference>
<evidence type="ECO:0000256" key="1">
    <source>
        <dbReference type="SAM" id="MobiDB-lite"/>
    </source>
</evidence>
<dbReference type="PANTHER" id="PTHR34700:SF4">
    <property type="entry name" value="PHAGE-LIKE ELEMENT PBSX PROTEIN XKDP"/>
    <property type="match status" value="1"/>
</dbReference>
<keyword evidence="4" id="KW-1185">Reference proteome</keyword>
<organism evidence="3 4">
    <name type="scientific">Palleronia abyssalis</name>
    <dbReference type="NCBI Taxonomy" id="1501240"/>
    <lineage>
        <taxon>Bacteria</taxon>
        <taxon>Pseudomonadati</taxon>
        <taxon>Pseudomonadota</taxon>
        <taxon>Alphaproteobacteria</taxon>
        <taxon>Rhodobacterales</taxon>
        <taxon>Roseobacteraceae</taxon>
        <taxon>Palleronia</taxon>
    </lineage>
</organism>
<feature type="compositionally biased region" description="Low complexity" evidence="1">
    <location>
        <begin position="98"/>
        <end position="125"/>
    </location>
</feature>
<dbReference type="OrthoDB" id="370541at2"/>
<feature type="compositionally biased region" description="Gly residues" evidence="1">
    <location>
        <begin position="332"/>
        <end position="341"/>
    </location>
</feature>
<evidence type="ECO:0000313" key="3">
    <source>
        <dbReference type="EMBL" id="SPJ23768.1"/>
    </source>
</evidence>
<dbReference type="SMART" id="SM00257">
    <property type="entry name" value="LysM"/>
    <property type="match status" value="1"/>
</dbReference>
<dbReference type="CDD" id="cd00118">
    <property type="entry name" value="LysM"/>
    <property type="match status" value="1"/>
</dbReference>
<evidence type="ECO:0000313" key="4">
    <source>
        <dbReference type="Proteomes" id="UP000244912"/>
    </source>
</evidence>
<feature type="compositionally biased region" description="Polar residues" evidence="1">
    <location>
        <begin position="347"/>
        <end position="357"/>
    </location>
</feature>
<reference evidence="3 4" key="1">
    <citation type="submission" date="2018-03" db="EMBL/GenBank/DDBJ databases">
        <authorList>
            <person name="Keele B.F."/>
        </authorList>
    </citation>
    <scope>NUCLEOTIDE SEQUENCE [LARGE SCALE GENOMIC DNA]</scope>
    <source>
        <strain evidence="3 4">CECT 8504</strain>
    </source>
</reference>
<dbReference type="Gene3D" id="3.10.350.10">
    <property type="entry name" value="LysM domain"/>
    <property type="match status" value="1"/>
</dbReference>
<feature type="domain" description="LysM" evidence="2">
    <location>
        <begin position="494"/>
        <end position="543"/>
    </location>
</feature>
<feature type="compositionally biased region" description="Low complexity" evidence="1">
    <location>
        <begin position="304"/>
        <end position="316"/>
    </location>
</feature>
<dbReference type="Proteomes" id="UP000244912">
    <property type="component" value="Unassembled WGS sequence"/>
</dbReference>
<dbReference type="PANTHER" id="PTHR34700">
    <property type="entry name" value="POTASSIUM BINDING PROTEIN KBP"/>
    <property type="match status" value="1"/>
</dbReference>
<proteinExistence type="predicted"/>
<protein>
    <recommendedName>
        <fullName evidence="2">LysM domain-containing protein</fullName>
    </recommendedName>
</protein>
<feature type="region of interest" description="Disordered" evidence="1">
    <location>
        <begin position="219"/>
        <end position="371"/>
    </location>
</feature>
<dbReference type="PROSITE" id="PS51782">
    <property type="entry name" value="LYSM"/>
    <property type="match status" value="1"/>
</dbReference>
<dbReference type="AlphaFoldDB" id="A0A2R8BUE0"/>
<gene>
    <name evidence="3" type="ORF">PAA8504_01583</name>
</gene>
<dbReference type="InterPro" id="IPR018392">
    <property type="entry name" value="LysM"/>
</dbReference>
<dbReference type="InterPro" id="IPR052196">
    <property type="entry name" value="Bact_Kbp"/>
</dbReference>
<feature type="compositionally biased region" description="Polar residues" evidence="1">
    <location>
        <begin position="69"/>
        <end position="87"/>
    </location>
</feature>
<dbReference type="EMBL" id="ONZF01000003">
    <property type="protein sequence ID" value="SPJ23768.1"/>
    <property type="molecule type" value="Genomic_DNA"/>
</dbReference>
<feature type="region of interest" description="Disordered" evidence="1">
    <location>
        <begin position="31"/>
        <end position="125"/>
    </location>
</feature>
<dbReference type="InterPro" id="IPR036779">
    <property type="entry name" value="LysM_dom_sf"/>
</dbReference>
<dbReference type="Pfam" id="PF01476">
    <property type="entry name" value="LysM"/>
    <property type="match status" value="1"/>
</dbReference>